<dbReference type="GO" id="GO:0000981">
    <property type="term" value="F:DNA-binding transcription factor activity, RNA polymerase II-specific"/>
    <property type="evidence" value="ECO:0007669"/>
    <property type="project" value="InterPro"/>
</dbReference>
<keyword evidence="5" id="KW-0539">Nucleus</keyword>
<dbReference type="InterPro" id="IPR036864">
    <property type="entry name" value="Zn2-C6_fun-type_DNA-bd_sf"/>
</dbReference>
<dbReference type="OrthoDB" id="424974at2759"/>
<keyword evidence="2" id="KW-0805">Transcription regulation</keyword>
<gene>
    <name evidence="8" type="ORF">BO71DRAFT_452448</name>
</gene>
<dbReference type="VEuPathDB" id="FungiDB:BO71DRAFT_452448"/>
<feature type="compositionally biased region" description="Polar residues" evidence="6">
    <location>
        <begin position="77"/>
        <end position="90"/>
    </location>
</feature>
<accession>A0A319D018</accession>
<evidence type="ECO:0000256" key="3">
    <source>
        <dbReference type="ARBA" id="ARBA00023125"/>
    </source>
</evidence>
<dbReference type="GO" id="GO:0000978">
    <property type="term" value="F:RNA polymerase II cis-regulatory region sequence-specific DNA binding"/>
    <property type="evidence" value="ECO:0007669"/>
    <property type="project" value="TreeGrafter"/>
</dbReference>
<protein>
    <recommendedName>
        <fullName evidence="7">Zn(2)-C6 fungal-type domain-containing protein</fullName>
    </recommendedName>
</protein>
<dbReference type="AlphaFoldDB" id="A0A319D018"/>
<dbReference type="GO" id="GO:0000435">
    <property type="term" value="P:positive regulation of transcription from RNA polymerase II promoter by galactose"/>
    <property type="evidence" value="ECO:0007669"/>
    <property type="project" value="TreeGrafter"/>
</dbReference>
<sequence length="573" mass="65201">MYAHSSPAVQDILLPRPRRQRLKISNACHACRLRKAKCDGSRPACGRCQERQKICTYSSGSTAVGHRQQPRPKRKLASSQVSAPSFETPSPSIIQQFSRLAPLPENQHQDHSEDPRPDQTHTYYPAHGRFAGDVAAAIDSRAGLAPTTSHLVPFVDAPLFGEVDLESPCLDTTELPPRAYADRLVGIYWQHVHPVEPIFDPERFYHDYKTCCSNPGAPDRDIQLSILNGVFALAVQRQESTPQQSRDEEGNRYFRRAWALLRPEKILWMSGAIEIVQCLMILNRYLHCTNNQQKTWMTAGVAMRMAQNMCGNCGDGVEERKLKQRVWASCVAMDRCVSWSLGRTSASSLIPRTDSGQDTEYMTRGMELHEIGNQIQLAQTQTRSRPSARLGLPRLYQHDEYHAVAVQLDACLNQWEDSLPDGWKLHRLANAVDRTSRVEGYLLQLRLLQAQIYLFRPMLTHIYTTKSHQTVTTLNDHVLRESARMCIAAAQSITTLILQTTEPDQPMGLLSWWYRVYYLHIAGTNFLAAMFAPDLFTEEVTSSWRDGLGVEENYFPIEESYSLAIYSRERHER</sequence>
<feature type="region of interest" description="Disordered" evidence="6">
    <location>
        <begin position="60"/>
        <end position="90"/>
    </location>
</feature>
<dbReference type="InterPro" id="IPR051127">
    <property type="entry name" value="Fungal_SecMet_Regulators"/>
</dbReference>
<dbReference type="InterPro" id="IPR001138">
    <property type="entry name" value="Zn2Cys6_DnaBD"/>
</dbReference>
<dbReference type="CDD" id="cd00067">
    <property type="entry name" value="GAL4"/>
    <property type="match status" value="1"/>
</dbReference>
<dbReference type="CDD" id="cd12148">
    <property type="entry name" value="fungal_TF_MHR"/>
    <property type="match status" value="1"/>
</dbReference>
<evidence type="ECO:0000256" key="5">
    <source>
        <dbReference type="ARBA" id="ARBA00023242"/>
    </source>
</evidence>
<dbReference type="GO" id="GO:0005634">
    <property type="term" value="C:nucleus"/>
    <property type="evidence" value="ECO:0007669"/>
    <property type="project" value="TreeGrafter"/>
</dbReference>
<dbReference type="SMART" id="SM00066">
    <property type="entry name" value="GAL4"/>
    <property type="match status" value="1"/>
</dbReference>
<dbReference type="PROSITE" id="PS00463">
    <property type="entry name" value="ZN2_CY6_FUNGAL_1"/>
    <property type="match status" value="1"/>
</dbReference>
<dbReference type="GO" id="GO:0006351">
    <property type="term" value="P:DNA-templated transcription"/>
    <property type="evidence" value="ECO:0007669"/>
    <property type="project" value="InterPro"/>
</dbReference>
<dbReference type="PANTHER" id="PTHR47424">
    <property type="entry name" value="REGULATORY PROTEIN GAL4"/>
    <property type="match status" value="1"/>
</dbReference>
<feature type="domain" description="Zn(2)-C6 fungal-type" evidence="7">
    <location>
        <begin position="27"/>
        <end position="57"/>
    </location>
</feature>
<keyword evidence="9" id="KW-1185">Reference proteome</keyword>
<dbReference type="STRING" id="1448320.A0A319D018"/>
<keyword evidence="4" id="KW-0804">Transcription</keyword>
<keyword evidence="3" id="KW-0238">DNA-binding</keyword>
<keyword evidence="1" id="KW-0479">Metal-binding</keyword>
<evidence type="ECO:0000256" key="4">
    <source>
        <dbReference type="ARBA" id="ARBA00023163"/>
    </source>
</evidence>
<dbReference type="PANTHER" id="PTHR47424:SF3">
    <property type="entry name" value="REGULATORY PROTEIN GAL4"/>
    <property type="match status" value="1"/>
</dbReference>
<dbReference type="Pfam" id="PF00172">
    <property type="entry name" value="Zn_clus"/>
    <property type="match status" value="1"/>
</dbReference>
<dbReference type="Gene3D" id="4.10.240.10">
    <property type="entry name" value="Zn(2)-C6 fungal-type DNA-binding domain"/>
    <property type="match status" value="1"/>
</dbReference>
<dbReference type="PROSITE" id="PS50048">
    <property type="entry name" value="ZN2_CY6_FUNGAL_2"/>
    <property type="match status" value="1"/>
</dbReference>
<dbReference type="GO" id="GO:0008270">
    <property type="term" value="F:zinc ion binding"/>
    <property type="evidence" value="ECO:0007669"/>
    <property type="project" value="InterPro"/>
</dbReference>
<reference evidence="8 9" key="1">
    <citation type="submission" date="2018-02" db="EMBL/GenBank/DDBJ databases">
        <title>The genomes of Aspergillus section Nigri reveals drivers in fungal speciation.</title>
        <authorList>
            <consortium name="DOE Joint Genome Institute"/>
            <person name="Vesth T.C."/>
            <person name="Nybo J."/>
            <person name="Theobald S."/>
            <person name="Brandl J."/>
            <person name="Frisvad J.C."/>
            <person name="Nielsen K.F."/>
            <person name="Lyhne E.K."/>
            <person name="Kogle M.E."/>
            <person name="Kuo A."/>
            <person name="Riley R."/>
            <person name="Clum A."/>
            <person name="Nolan M."/>
            <person name="Lipzen A."/>
            <person name="Salamov A."/>
            <person name="Henrissat B."/>
            <person name="Wiebenga A."/>
            <person name="De vries R.P."/>
            <person name="Grigoriev I.V."/>
            <person name="Mortensen U.H."/>
            <person name="Andersen M.R."/>
            <person name="Baker S.E."/>
        </authorList>
    </citation>
    <scope>NUCLEOTIDE SEQUENCE [LARGE SCALE GENOMIC DNA]</scope>
    <source>
        <strain evidence="8 9">CBS 707.79</strain>
    </source>
</reference>
<dbReference type="SMART" id="SM00906">
    <property type="entry name" value="Fungal_trans"/>
    <property type="match status" value="1"/>
</dbReference>
<evidence type="ECO:0000259" key="7">
    <source>
        <dbReference type="PROSITE" id="PS50048"/>
    </source>
</evidence>
<organism evidence="8 9">
    <name type="scientific">Aspergillus ellipticus CBS 707.79</name>
    <dbReference type="NCBI Taxonomy" id="1448320"/>
    <lineage>
        <taxon>Eukaryota</taxon>
        <taxon>Fungi</taxon>
        <taxon>Dikarya</taxon>
        <taxon>Ascomycota</taxon>
        <taxon>Pezizomycotina</taxon>
        <taxon>Eurotiomycetes</taxon>
        <taxon>Eurotiomycetidae</taxon>
        <taxon>Eurotiales</taxon>
        <taxon>Aspergillaceae</taxon>
        <taxon>Aspergillus</taxon>
        <taxon>Aspergillus subgen. Circumdati</taxon>
    </lineage>
</organism>
<name>A0A319D018_9EURO</name>
<dbReference type="InterPro" id="IPR007219">
    <property type="entry name" value="XnlR_reg_dom"/>
</dbReference>
<dbReference type="Proteomes" id="UP000247810">
    <property type="component" value="Unassembled WGS sequence"/>
</dbReference>
<dbReference type="EMBL" id="KZ825964">
    <property type="protein sequence ID" value="PYH90905.1"/>
    <property type="molecule type" value="Genomic_DNA"/>
</dbReference>
<dbReference type="SUPFAM" id="SSF57701">
    <property type="entry name" value="Zn2/Cys6 DNA-binding domain"/>
    <property type="match status" value="1"/>
</dbReference>
<evidence type="ECO:0000313" key="9">
    <source>
        <dbReference type="Proteomes" id="UP000247810"/>
    </source>
</evidence>
<evidence type="ECO:0000256" key="2">
    <source>
        <dbReference type="ARBA" id="ARBA00023015"/>
    </source>
</evidence>
<dbReference type="Pfam" id="PF04082">
    <property type="entry name" value="Fungal_trans"/>
    <property type="match status" value="1"/>
</dbReference>
<evidence type="ECO:0000256" key="1">
    <source>
        <dbReference type="ARBA" id="ARBA00022723"/>
    </source>
</evidence>
<evidence type="ECO:0000313" key="8">
    <source>
        <dbReference type="EMBL" id="PYH90905.1"/>
    </source>
</evidence>
<evidence type="ECO:0000256" key="6">
    <source>
        <dbReference type="SAM" id="MobiDB-lite"/>
    </source>
</evidence>
<proteinExistence type="predicted"/>